<evidence type="ECO:0000313" key="2">
    <source>
        <dbReference type="Proteomes" id="UP000515220"/>
    </source>
</evidence>
<accession>A0A6S6PJZ4</accession>
<gene>
    <name evidence="1" type="ORF">AAJCM20276_22870</name>
</gene>
<evidence type="ECO:0000313" key="1">
    <source>
        <dbReference type="EMBL" id="BCI67663.1"/>
    </source>
</evidence>
<proteinExistence type="predicted"/>
<dbReference type="EMBL" id="AP023326">
    <property type="protein sequence ID" value="BCI67663.1"/>
    <property type="molecule type" value="Genomic_DNA"/>
</dbReference>
<reference evidence="1 2" key="1">
    <citation type="submission" date="2020-07" db="EMBL/GenBank/DDBJ databases">
        <title>Complete Genome Sequence of an acetic acid bacterium, Acetobacter aceti JCM20276.</title>
        <authorList>
            <person name="Hirose Y."/>
            <person name="Mihara H."/>
        </authorList>
    </citation>
    <scope>NUCLEOTIDE SEQUENCE [LARGE SCALE GENOMIC DNA]</scope>
    <source>
        <strain evidence="1 2">JCM20276</strain>
    </source>
</reference>
<dbReference type="Proteomes" id="UP000515220">
    <property type="component" value="Chromosome"/>
</dbReference>
<name>A0A6S6PJZ4_ACEAC</name>
<sequence length="426" mass="47848">MALPVLSYGRRDQFSAEGPVATSFTLLFRPLWPIIVPSTEWMRSSELAVRSLPDTLLEPLRIWIMNCFPQEHLVEKLIELGDGLHLPERDPLDETEWADPLWRASQMLWQRAADVLSRPIPPAVLEEMSETSGIRTASIEALLPAIQIVFAGARHFFQSRKAVVPVVPDRNDLALLLKEAAGRGVTAWCFTLALLMASRNEIDIILPTARAVAHIQPDARMWLELCDQAIMGVYDLFNARCDRISREITRIKPVERSERRVLLWLEANEQATIHALIRFAGRCSIYGAAAAALGESVARAAKAQFTLLVQEDLLIGWPVTTWPDSLMISFEAGNRRFRQLAAFGGSFSRFSDYRGGIDQLTAHYMDDRITGLSFAEKIHACEMLEASQKPSPLLMDYLKSLPPPVQGKAFVRRSVSLTMPWSETAR</sequence>
<dbReference type="RefSeq" id="WP_099347075.1">
    <property type="nucleotide sequence ID" value="NZ_AP023326.1"/>
</dbReference>
<protein>
    <submittedName>
        <fullName evidence="1">Uncharacterized protein</fullName>
    </submittedName>
</protein>
<organism evidence="1 2">
    <name type="scientific">Acetobacter aceti</name>
    <dbReference type="NCBI Taxonomy" id="435"/>
    <lineage>
        <taxon>Bacteria</taxon>
        <taxon>Pseudomonadati</taxon>
        <taxon>Pseudomonadota</taxon>
        <taxon>Alphaproteobacteria</taxon>
        <taxon>Acetobacterales</taxon>
        <taxon>Acetobacteraceae</taxon>
        <taxon>Acetobacter</taxon>
        <taxon>Acetobacter subgen. Acetobacter</taxon>
    </lineage>
</organism>
<dbReference type="AlphaFoldDB" id="A0A6S6PJZ4"/>